<dbReference type="EMBL" id="JACICB010000002">
    <property type="protein sequence ID" value="MBB3704508.1"/>
    <property type="molecule type" value="Genomic_DNA"/>
</dbReference>
<proteinExistence type="predicted"/>
<evidence type="ECO:0000313" key="3">
    <source>
        <dbReference type="Proteomes" id="UP000075755"/>
    </source>
</evidence>
<dbReference type="Proteomes" id="UP000577697">
    <property type="component" value="Unassembled WGS sequence"/>
</dbReference>
<organism evidence="1 3">
    <name type="scientific">Aminobacter aminovorans</name>
    <name type="common">Chelatobacter heintzii</name>
    <dbReference type="NCBI Taxonomy" id="83263"/>
    <lineage>
        <taxon>Bacteria</taxon>
        <taxon>Pseudomonadati</taxon>
        <taxon>Pseudomonadota</taxon>
        <taxon>Alphaproteobacteria</taxon>
        <taxon>Hyphomicrobiales</taxon>
        <taxon>Phyllobacteriaceae</taxon>
        <taxon>Aminobacter</taxon>
    </lineage>
</organism>
<accession>A0AAC9ATE5</accession>
<sequence length="287" mass="31981">MLVSEVYSTGAAAIVVHAFYPDVFEKILDLVCLLPKQHKLFVTTVAEHEAIIKKMLEQSGRVYSFRVMKNRGRDVLPFLRIFPQIRAQGFNIVVKLHTKKSPHRGDGHLWARDIHTQLLNSATLARAVEAFATDSSLGMLGPEGHFVSMSAYLGANKCKVLSIGSRLGLSEQEIQQGGFFAGTMFMARADAFDPLVRLAFDDEEFEPEAGQTDGTLAHALERAMALSVTVSGMRIASVAEPASWPTINRNYVFAKKKQIIRGLFKKCFRSYQLGLKRMQSFVRSGRI</sequence>
<keyword evidence="1" id="KW-0614">Plasmid</keyword>
<dbReference type="Pfam" id="PF05045">
    <property type="entry name" value="RgpF"/>
    <property type="match status" value="1"/>
</dbReference>
<keyword evidence="4" id="KW-1185">Reference proteome</keyword>
<dbReference type="EMBL" id="CP015006">
    <property type="protein sequence ID" value="AMS44699.1"/>
    <property type="molecule type" value="Genomic_DNA"/>
</dbReference>
<dbReference type="AlphaFoldDB" id="A0AAC9ATE5"/>
<dbReference type="InterPro" id="IPR007739">
    <property type="entry name" value="RgpF"/>
</dbReference>
<protein>
    <submittedName>
        <fullName evidence="2">Lipopolysaccharide biosynthesis protein</fullName>
    </submittedName>
    <submittedName>
        <fullName evidence="1">Rhamnan synthesis F family protein</fullName>
    </submittedName>
</protein>
<evidence type="ECO:0000313" key="2">
    <source>
        <dbReference type="EMBL" id="MBB3704508.1"/>
    </source>
</evidence>
<reference evidence="2 4" key="2">
    <citation type="submission" date="2020-08" db="EMBL/GenBank/DDBJ databases">
        <title>Genomic Encyclopedia of Type Strains, Phase IV (KMG-IV): sequencing the most valuable type-strain genomes for metagenomic binning, comparative biology and taxonomic classification.</title>
        <authorList>
            <person name="Goeker M."/>
        </authorList>
    </citation>
    <scope>NUCLEOTIDE SEQUENCE [LARGE SCALE GENOMIC DNA]</scope>
    <source>
        <strain evidence="2 4">DSM 10368</strain>
    </source>
</reference>
<geneLocation type="plasmid" evidence="1 3">
    <name>pAA01</name>
</geneLocation>
<evidence type="ECO:0000313" key="4">
    <source>
        <dbReference type="Proteomes" id="UP000577697"/>
    </source>
</evidence>
<reference evidence="1 3" key="1">
    <citation type="submission" date="2016-03" db="EMBL/GenBank/DDBJ databases">
        <title>Complete genome of Aminobacter aminovorans KCTC 2477.</title>
        <authorList>
            <person name="Kim K.M."/>
        </authorList>
    </citation>
    <scope>NUCLEOTIDE SEQUENCE [LARGE SCALE GENOMIC DNA]</scope>
    <source>
        <strain evidence="1 3">KCTC 2477</strain>
        <plasmid evidence="1 3">pAA01</plasmid>
    </source>
</reference>
<dbReference type="Proteomes" id="UP000075755">
    <property type="component" value="Plasmid pAA01"/>
</dbReference>
<dbReference type="RefSeq" id="WP_067967891.1">
    <property type="nucleotide sequence ID" value="NZ_CP015006.1"/>
</dbReference>
<name>A0AAC9ATE5_AMIAI</name>
<evidence type="ECO:0000313" key="1">
    <source>
        <dbReference type="EMBL" id="AMS44699.1"/>
    </source>
</evidence>
<gene>
    <name evidence="1" type="ORF">AA2016_5794</name>
    <name evidence="2" type="ORF">FHS67_000811</name>
</gene>
<dbReference type="KEGG" id="aak:AA2016_5794"/>